<organism evidence="2 3">
    <name type="scientific">Bugula neritina</name>
    <name type="common">Brown bryozoan</name>
    <name type="synonym">Sertularia neritina</name>
    <dbReference type="NCBI Taxonomy" id="10212"/>
    <lineage>
        <taxon>Eukaryota</taxon>
        <taxon>Metazoa</taxon>
        <taxon>Spiralia</taxon>
        <taxon>Lophotrochozoa</taxon>
        <taxon>Bryozoa</taxon>
        <taxon>Gymnolaemata</taxon>
        <taxon>Cheilostomatida</taxon>
        <taxon>Flustrina</taxon>
        <taxon>Buguloidea</taxon>
        <taxon>Bugulidae</taxon>
        <taxon>Bugula</taxon>
    </lineage>
</organism>
<keyword evidence="1" id="KW-0812">Transmembrane</keyword>
<keyword evidence="1" id="KW-1133">Transmembrane helix</keyword>
<evidence type="ECO:0000313" key="2">
    <source>
        <dbReference type="EMBL" id="KAF6018582.1"/>
    </source>
</evidence>
<evidence type="ECO:0000313" key="3">
    <source>
        <dbReference type="Proteomes" id="UP000593567"/>
    </source>
</evidence>
<name>A0A7J7IXC5_BUGNE</name>
<comment type="caution">
    <text evidence="2">The sequence shown here is derived from an EMBL/GenBank/DDBJ whole genome shotgun (WGS) entry which is preliminary data.</text>
</comment>
<keyword evidence="3" id="KW-1185">Reference proteome</keyword>
<proteinExistence type="predicted"/>
<dbReference type="Proteomes" id="UP000593567">
    <property type="component" value="Unassembled WGS sequence"/>
</dbReference>
<dbReference type="AlphaFoldDB" id="A0A7J7IXC5"/>
<accession>A0A7J7IXC5</accession>
<sequence length="70" mass="8549">MLNCNLFIYLLFNYIKFHLFYYNILKTSLTHFTCAVLKYSYIIILYCTSEAYQGCFKYIIIKQMEFDIIE</sequence>
<dbReference type="EMBL" id="VXIV02003293">
    <property type="protein sequence ID" value="KAF6018582.1"/>
    <property type="molecule type" value="Genomic_DNA"/>
</dbReference>
<reference evidence="2" key="1">
    <citation type="submission" date="2020-06" db="EMBL/GenBank/DDBJ databases">
        <title>Draft genome of Bugula neritina, a colonial animal packing powerful symbionts and potential medicines.</title>
        <authorList>
            <person name="Rayko M."/>
        </authorList>
    </citation>
    <scope>NUCLEOTIDE SEQUENCE [LARGE SCALE GENOMIC DNA]</scope>
    <source>
        <strain evidence="2">Kwan_BN1</strain>
    </source>
</reference>
<gene>
    <name evidence="2" type="ORF">EB796_023126</name>
</gene>
<protein>
    <submittedName>
        <fullName evidence="2">Uncharacterized protein</fullName>
    </submittedName>
</protein>
<keyword evidence="1" id="KW-0472">Membrane</keyword>
<feature type="transmembrane region" description="Helical" evidence="1">
    <location>
        <begin position="6"/>
        <end position="24"/>
    </location>
</feature>
<evidence type="ECO:0000256" key="1">
    <source>
        <dbReference type="SAM" id="Phobius"/>
    </source>
</evidence>